<sequence>MQVKRKGLPVELLLDVFNVADSAILKLFIRKKHENSKLKNKEFETVWTYYVKNLLTSSSTVNVLVGKFFRERWTSMLKIIRIERLERLKERNAEIDVSLSKTVEIIFGICRKISKADGKIRRLYEEKARMVEEIEKAKTNDKIDRAVATIGKLNEEKARFVEERARLLKRRRSKLDEEEDSPVAKHTRKSFSKGKNEKK</sequence>
<feature type="compositionally biased region" description="Basic residues" evidence="1">
    <location>
        <begin position="185"/>
        <end position="199"/>
    </location>
</feature>
<reference evidence="3" key="1">
    <citation type="submission" date="2016-11" db="UniProtKB">
        <authorList>
            <consortium name="WormBaseParasite"/>
        </authorList>
    </citation>
    <scope>IDENTIFICATION</scope>
</reference>
<evidence type="ECO:0000313" key="2">
    <source>
        <dbReference type="Proteomes" id="UP000095281"/>
    </source>
</evidence>
<feature type="region of interest" description="Disordered" evidence="1">
    <location>
        <begin position="171"/>
        <end position="199"/>
    </location>
</feature>
<dbReference type="WBParaSite" id="MhA1_Contig53.frz3.gene45">
    <property type="protein sequence ID" value="MhA1_Contig53.frz3.gene45"/>
    <property type="gene ID" value="MhA1_Contig53.frz3.gene45"/>
</dbReference>
<protein>
    <submittedName>
        <fullName evidence="3">Uncharacterized protein</fullName>
    </submittedName>
</protein>
<dbReference type="Proteomes" id="UP000095281">
    <property type="component" value="Unplaced"/>
</dbReference>
<organism evidence="2 3">
    <name type="scientific">Meloidogyne hapla</name>
    <name type="common">Root-knot nematode worm</name>
    <dbReference type="NCBI Taxonomy" id="6305"/>
    <lineage>
        <taxon>Eukaryota</taxon>
        <taxon>Metazoa</taxon>
        <taxon>Ecdysozoa</taxon>
        <taxon>Nematoda</taxon>
        <taxon>Chromadorea</taxon>
        <taxon>Rhabditida</taxon>
        <taxon>Tylenchina</taxon>
        <taxon>Tylenchomorpha</taxon>
        <taxon>Tylenchoidea</taxon>
        <taxon>Meloidogynidae</taxon>
        <taxon>Meloidogyninae</taxon>
        <taxon>Meloidogyne</taxon>
    </lineage>
</organism>
<proteinExistence type="predicted"/>
<keyword evidence="2" id="KW-1185">Reference proteome</keyword>
<evidence type="ECO:0000256" key="1">
    <source>
        <dbReference type="SAM" id="MobiDB-lite"/>
    </source>
</evidence>
<accession>A0A1I8BSR0</accession>
<dbReference type="AlphaFoldDB" id="A0A1I8BSR0"/>
<evidence type="ECO:0000313" key="3">
    <source>
        <dbReference type="WBParaSite" id="MhA1_Contig53.frz3.gene45"/>
    </source>
</evidence>
<name>A0A1I8BSR0_MELHA</name>